<dbReference type="HOGENOM" id="CLU_3087703_0_0_1"/>
<evidence type="ECO:0000256" key="1">
    <source>
        <dbReference type="SAM" id="MobiDB-lite"/>
    </source>
</evidence>
<dbReference type="GeneID" id="12986464"/>
<organism evidence="2 3">
    <name type="scientific">Pyricularia oryzae (strain 70-15 / ATCC MYA-4617 / FGSC 8958)</name>
    <name type="common">Rice blast fungus</name>
    <name type="synonym">Magnaporthe oryzae</name>
    <dbReference type="NCBI Taxonomy" id="242507"/>
    <lineage>
        <taxon>Eukaryota</taxon>
        <taxon>Fungi</taxon>
        <taxon>Dikarya</taxon>
        <taxon>Ascomycota</taxon>
        <taxon>Pezizomycotina</taxon>
        <taxon>Sordariomycetes</taxon>
        <taxon>Sordariomycetidae</taxon>
        <taxon>Magnaporthales</taxon>
        <taxon>Pyriculariaceae</taxon>
        <taxon>Pyricularia</taxon>
    </lineage>
</organism>
<dbReference type="VEuPathDB" id="FungiDB:MGG_15308"/>
<proteinExistence type="predicted"/>
<dbReference type="EMBL" id="CM001231">
    <property type="protein sequence ID" value="EHA58224.1"/>
    <property type="molecule type" value="Genomic_DNA"/>
</dbReference>
<reference key="2">
    <citation type="submission" date="2011-05" db="EMBL/GenBank/DDBJ databases">
        <title>The Genome Sequence of Magnaporthe oryzae 70-15.</title>
        <authorList>
            <consortium name="The Broad Institute Genome Sequencing Platform"/>
            <person name="Ma L.-J."/>
            <person name="Dead R."/>
            <person name="Young S.K."/>
            <person name="Zeng Q."/>
            <person name="Gargeya S."/>
            <person name="Fitzgerald M."/>
            <person name="Haas B."/>
            <person name="Abouelleil A."/>
            <person name="Alvarado L."/>
            <person name="Arachchi H.M."/>
            <person name="Berlin A."/>
            <person name="Brown A."/>
            <person name="Chapman S.B."/>
            <person name="Chen Z."/>
            <person name="Dunbar C."/>
            <person name="Freedman E."/>
            <person name="Gearin G."/>
            <person name="Gellesch M."/>
            <person name="Goldberg J."/>
            <person name="Griggs A."/>
            <person name="Gujja S."/>
            <person name="Heiman D."/>
            <person name="Howarth C."/>
            <person name="Larson L."/>
            <person name="Lui A."/>
            <person name="MacDonald P.J.P."/>
            <person name="Mehta T."/>
            <person name="Montmayeur A."/>
            <person name="Murphy C."/>
            <person name="Neiman D."/>
            <person name="Pearson M."/>
            <person name="Priest M."/>
            <person name="Roberts A."/>
            <person name="Saif S."/>
            <person name="Shea T."/>
            <person name="Shenoy N."/>
            <person name="Sisk P."/>
            <person name="Stolte C."/>
            <person name="Sykes S."/>
            <person name="Yandava C."/>
            <person name="Wortman J."/>
            <person name="Nusbaum C."/>
            <person name="Birren B."/>
        </authorList>
    </citation>
    <scope>NUCLEOTIDE SEQUENCE</scope>
    <source>
        <strain>70-15</strain>
    </source>
</reference>
<accession>G4MR99</accession>
<feature type="region of interest" description="Disordered" evidence="1">
    <location>
        <begin position="31"/>
        <end position="52"/>
    </location>
</feature>
<sequence length="52" mass="5541">MSCPSQQIYGFGPGVFMIWCLFSPNCLHPPTSVKGPQNSTDTAANPSNPSVE</sequence>
<feature type="compositionally biased region" description="Polar residues" evidence="1">
    <location>
        <begin position="34"/>
        <end position="52"/>
    </location>
</feature>
<dbReference type="RefSeq" id="XP_003710836.1">
    <property type="nucleotide sequence ID" value="XM_003710788.1"/>
</dbReference>
<name>G4MR99_PYRO7</name>
<dbReference type="AlphaFoldDB" id="G4MR99"/>
<reference evidence="2 3" key="1">
    <citation type="journal article" date="2005" name="Nature">
        <title>The genome sequence of the rice blast fungus Magnaporthe grisea.</title>
        <authorList>
            <person name="Dean R.A."/>
            <person name="Talbot N.J."/>
            <person name="Ebbole D.J."/>
            <person name="Farman M.L."/>
            <person name="Mitchell T.K."/>
            <person name="Orbach M.J."/>
            <person name="Thon M."/>
            <person name="Kulkarni R."/>
            <person name="Xu J.R."/>
            <person name="Pan H."/>
            <person name="Read N.D."/>
            <person name="Lee Y.H."/>
            <person name="Carbone I."/>
            <person name="Brown D."/>
            <person name="Oh Y.Y."/>
            <person name="Donofrio N."/>
            <person name="Jeong J.S."/>
            <person name="Soanes D.M."/>
            <person name="Djonovic S."/>
            <person name="Kolomiets E."/>
            <person name="Rehmeyer C."/>
            <person name="Li W."/>
            <person name="Harding M."/>
            <person name="Kim S."/>
            <person name="Lebrun M.H."/>
            <person name="Bohnert H."/>
            <person name="Coughlan S."/>
            <person name="Butler J."/>
            <person name="Calvo S."/>
            <person name="Ma L.J."/>
            <person name="Nicol R."/>
            <person name="Purcell S."/>
            <person name="Nusbaum C."/>
            <person name="Galagan J.E."/>
            <person name="Birren B.W."/>
        </authorList>
    </citation>
    <scope>NUCLEOTIDE SEQUENCE [LARGE SCALE GENOMIC DNA]</scope>
    <source>
        <strain evidence="3">70-15 / ATCC MYA-4617 / FGSC 8958</strain>
    </source>
</reference>
<dbReference type="InParanoid" id="G4MR99"/>
<evidence type="ECO:0000313" key="2">
    <source>
        <dbReference type="EMBL" id="EHA58224.1"/>
    </source>
</evidence>
<keyword evidence="3" id="KW-1185">Reference proteome</keyword>
<dbReference type="Proteomes" id="UP000009058">
    <property type="component" value="Chromosome 1"/>
</dbReference>
<protein>
    <submittedName>
        <fullName evidence="2">Uncharacterized protein</fullName>
    </submittedName>
</protein>
<dbReference type="KEGG" id="mgr:MGG_15308"/>
<gene>
    <name evidence="2" type="ORF">MGG_15308</name>
</gene>
<evidence type="ECO:0000313" key="3">
    <source>
        <dbReference type="Proteomes" id="UP000009058"/>
    </source>
</evidence>